<sequence length="175" mass="17860">MSQSEPNGTYVESTIIMTTVRIVVPFVFTFGLFVMFHGADSAGGGFQGGVIVAAAVLLLAFAFGIEPTRAWLEGPLLRITIAVGGATFAFVGLGALAAGGAFLEYPAYGFGSDGVKYGIELVELGIGAVVSGVLISLFFSLARGDFEVVSEHDGGDAESNGEPEVDAAATGGERA</sequence>
<evidence type="ECO:0000256" key="2">
    <source>
        <dbReference type="ARBA" id="ARBA00022475"/>
    </source>
</evidence>
<name>A0A1H5YRM2_9EURY</name>
<proteinExistence type="predicted"/>
<dbReference type="EMBL" id="FNVN01000002">
    <property type="protein sequence ID" value="SEG26167.1"/>
    <property type="molecule type" value="Genomic_DNA"/>
</dbReference>
<feature type="domain" description="Na+/H+ antiporter MnhB subunit-related protein" evidence="8">
    <location>
        <begin position="15"/>
        <end position="135"/>
    </location>
</feature>
<dbReference type="PANTHER" id="PTHR33932">
    <property type="entry name" value="NA(+)/H(+) ANTIPORTER SUBUNIT B"/>
    <property type="match status" value="1"/>
</dbReference>
<gene>
    <name evidence="9" type="ORF">DV707_12265</name>
    <name evidence="10" type="ORF">SAMN04488133_1679</name>
</gene>
<evidence type="ECO:0000256" key="7">
    <source>
        <dbReference type="SAM" id="Phobius"/>
    </source>
</evidence>
<feature type="transmembrane region" description="Helical" evidence="7">
    <location>
        <begin position="20"/>
        <end position="39"/>
    </location>
</feature>
<dbReference type="GeneID" id="39858880"/>
<accession>A0A1H5YRM2</accession>
<dbReference type="InterPro" id="IPR050622">
    <property type="entry name" value="CPA3_antiporter_subunitB"/>
</dbReference>
<evidence type="ECO:0000313" key="9">
    <source>
        <dbReference type="EMBL" id="QCC48374.1"/>
    </source>
</evidence>
<dbReference type="EMBL" id="CP031311">
    <property type="protein sequence ID" value="QCC48374.1"/>
    <property type="molecule type" value="Genomic_DNA"/>
</dbReference>
<evidence type="ECO:0000256" key="1">
    <source>
        <dbReference type="ARBA" id="ARBA00004651"/>
    </source>
</evidence>
<keyword evidence="4 7" id="KW-1133">Transmembrane helix</keyword>
<reference evidence="10 11" key="1">
    <citation type="submission" date="2016-10" db="EMBL/GenBank/DDBJ databases">
        <authorList>
            <person name="de Groot N.N."/>
        </authorList>
    </citation>
    <scope>NUCLEOTIDE SEQUENCE [LARGE SCALE GENOMIC DNA]</scope>
    <source>
        <strain evidence="10 11">CGMCC 1.10331</strain>
    </source>
</reference>
<dbReference type="Pfam" id="PF04039">
    <property type="entry name" value="MnhB"/>
    <property type="match status" value="1"/>
</dbReference>
<evidence type="ECO:0000313" key="11">
    <source>
        <dbReference type="Proteomes" id="UP000236740"/>
    </source>
</evidence>
<feature type="transmembrane region" description="Helical" evidence="7">
    <location>
        <begin position="121"/>
        <end position="142"/>
    </location>
</feature>
<protein>
    <submittedName>
        <fullName evidence="9">Cation:proton antiporter</fullName>
    </submittedName>
    <submittedName>
        <fullName evidence="10">Multisubunit sodium/proton antiporter, MrpB subunit</fullName>
    </submittedName>
</protein>
<organism evidence="10 11">
    <name type="scientific">Halobellus limi</name>
    <dbReference type="NCBI Taxonomy" id="699433"/>
    <lineage>
        <taxon>Archaea</taxon>
        <taxon>Methanobacteriati</taxon>
        <taxon>Methanobacteriota</taxon>
        <taxon>Stenosarchaea group</taxon>
        <taxon>Halobacteria</taxon>
        <taxon>Halobacteriales</taxon>
        <taxon>Haloferacaceae</taxon>
        <taxon>Halobellus</taxon>
    </lineage>
</organism>
<dbReference type="AlphaFoldDB" id="A0A1H5YRM2"/>
<comment type="subcellular location">
    <subcellularLocation>
        <location evidence="1">Cell membrane</location>
        <topology evidence="1">Multi-pass membrane protein</topology>
    </subcellularLocation>
</comment>
<evidence type="ECO:0000313" key="10">
    <source>
        <dbReference type="EMBL" id="SEG26167.1"/>
    </source>
</evidence>
<dbReference type="Proteomes" id="UP000236740">
    <property type="component" value="Unassembled WGS sequence"/>
</dbReference>
<evidence type="ECO:0000256" key="3">
    <source>
        <dbReference type="ARBA" id="ARBA00022692"/>
    </source>
</evidence>
<evidence type="ECO:0000256" key="4">
    <source>
        <dbReference type="ARBA" id="ARBA00022989"/>
    </source>
</evidence>
<dbReference type="InterPro" id="IPR007182">
    <property type="entry name" value="MnhB"/>
</dbReference>
<keyword evidence="3 7" id="KW-0812">Transmembrane</keyword>
<feature type="transmembrane region" description="Helical" evidence="7">
    <location>
        <begin position="45"/>
        <end position="64"/>
    </location>
</feature>
<dbReference type="RefSeq" id="WP_103991425.1">
    <property type="nucleotide sequence ID" value="NZ_CP031311.1"/>
</dbReference>
<reference evidence="9 12" key="2">
    <citation type="journal article" date="2019" name="Nat. Commun.">
        <title>A new type of DNA phosphorothioation-based antiviral system in archaea.</title>
        <authorList>
            <person name="Xiong L."/>
            <person name="Liu S."/>
            <person name="Chen S."/>
            <person name="Xiao Y."/>
            <person name="Zhu B."/>
            <person name="Gao Y."/>
            <person name="Zhang Y."/>
            <person name="Chen B."/>
            <person name="Luo J."/>
            <person name="Deng Z."/>
            <person name="Chen X."/>
            <person name="Wang L."/>
            <person name="Chen S."/>
        </authorList>
    </citation>
    <scope>NUCLEOTIDE SEQUENCE [LARGE SCALE GENOMIC DNA]</scope>
    <source>
        <strain evidence="9 12">CGMCC 1.10331</strain>
    </source>
</reference>
<feature type="transmembrane region" description="Helical" evidence="7">
    <location>
        <begin position="76"/>
        <end position="101"/>
    </location>
</feature>
<evidence type="ECO:0000256" key="6">
    <source>
        <dbReference type="SAM" id="MobiDB-lite"/>
    </source>
</evidence>
<feature type="region of interest" description="Disordered" evidence="6">
    <location>
        <begin position="152"/>
        <end position="175"/>
    </location>
</feature>
<dbReference type="NCBIfam" id="NF009160">
    <property type="entry name" value="PRK12505.1"/>
    <property type="match status" value="1"/>
</dbReference>
<dbReference type="GO" id="GO:0005886">
    <property type="term" value="C:plasma membrane"/>
    <property type="evidence" value="ECO:0007669"/>
    <property type="project" value="UniProtKB-SubCell"/>
</dbReference>
<evidence type="ECO:0000313" key="12">
    <source>
        <dbReference type="Proteomes" id="UP000296733"/>
    </source>
</evidence>
<dbReference type="KEGG" id="hlm:DV707_12265"/>
<keyword evidence="11" id="KW-1185">Reference proteome</keyword>
<dbReference type="Proteomes" id="UP000296733">
    <property type="component" value="Chromosome"/>
</dbReference>
<keyword evidence="5 7" id="KW-0472">Membrane</keyword>
<keyword evidence="2" id="KW-1003">Cell membrane</keyword>
<dbReference type="PANTHER" id="PTHR33932:SF4">
    <property type="entry name" value="NA(+)_H(+) ANTIPORTER SUBUNIT B"/>
    <property type="match status" value="1"/>
</dbReference>
<dbReference type="OrthoDB" id="19265at2157"/>
<evidence type="ECO:0000256" key="5">
    <source>
        <dbReference type="ARBA" id="ARBA00023136"/>
    </source>
</evidence>
<evidence type="ECO:0000259" key="8">
    <source>
        <dbReference type="Pfam" id="PF04039"/>
    </source>
</evidence>